<sequence>MAAACCCAGGRLRGAAGGPQEQDASDEQHHHCGHQKLCLRPRLPPRPKHGEPGGGAHGRRCAAERAGGAQALRRAATPGRSSDPPHPGRSESAQAIRGSETRVTRPGPAQ</sequence>
<accession>A0A2V0PJ49</accession>
<comment type="caution">
    <text evidence="2">The sequence shown here is derived from an EMBL/GenBank/DDBJ whole genome shotgun (WGS) entry which is preliminary data.</text>
</comment>
<dbReference type="InParanoid" id="A0A2V0PJ49"/>
<evidence type="ECO:0000313" key="2">
    <source>
        <dbReference type="EMBL" id="GBF99828.1"/>
    </source>
</evidence>
<keyword evidence="3" id="KW-1185">Reference proteome</keyword>
<name>A0A2V0PJ49_9CHLO</name>
<dbReference type="AlphaFoldDB" id="A0A2V0PJ49"/>
<dbReference type="Proteomes" id="UP000247498">
    <property type="component" value="Unassembled WGS sequence"/>
</dbReference>
<gene>
    <name evidence="2" type="ORF">Rsub_12943</name>
</gene>
<protein>
    <submittedName>
        <fullName evidence="2">Uncharacterized protein</fullName>
    </submittedName>
</protein>
<evidence type="ECO:0000256" key="1">
    <source>
        <dbReference type="SAM" id="MobiDB-lite"/>
    </source>
</evidence>
<organism evidence="2 3">
    <name type="scientific">Raphidocelis subcapitata</name>
    <dbReference type="NCBI Taxonomy" id="307507"/>
    <lineage>
        <taxon>Eukaryota</taxon>
        <taxon>Viridiplantae</taxon>
        <taxon>Chlorophyta</taxon>
        <taxon>core chlorophytes</taxon>
        <taxon>Chlorophyceae</taxon>
        <taxon>CS clade</taxon>
        <taxon>Sphaeropleales</taxon>
        <taxon>Selenastraceae</taxon>
        <taxon>Raphidocelis</taxon>
    </lineage>
</organism>
<evidence type="ECO:0000313" key="3">
    <source>
        <dbReference type="Proteomes" id="UP000247498"/>
    </source>
</evidence>
<proteinExistence type="predicted"/>
<feature type="compositionally biased region" description="Basic residues" evidence="1">
    <location>
        <begin position="31"/>
        <end position="47"/>
    </location>
</feature>
<feature type="region of interest" description="Disordered" evidence="1">
    <location>
        <begin position="14"/>
        <end position="110"/>
    </location>
</feature>
<reference evidence="2 3" key="1">
    <citation type="journal article" date="2018" name="Sci. Rep.">
        <title>Raphidocelis subcapitata (=Pseudokirchneriella subcapitata) provides an insight into genome evolution and environmental adaptations in the Sphaeropleales.</title>
        <authorList>
            <person name="Suzuki S."/>
            <person name="Yamaguchi H."/>
            <person name="Nakajima N."/>
            <person name="Kawachi M."/>
        </authorList>
    </citation>
    <scope>NUCLEOTIDE SEQUENCE [LARGE SCALE GENOMIC DNA]</scope>
    <source>
        <strain evidence="2 3">NIES-35</strain>
    </source>
</reference>
<dbReference type="EMBL" id="BDRX01000175">
    <property type="protein sequence ID" value="GBF99828.1"/>
    <property type="molecule type" value="Genomic_DNA"/>
</dbReference>
<feature type="compositionally biased region" description="Low complexity" evidence="1">
    <location>
        <begin position="64"/>
        <end position="76"/>
    </location>
</feature>